<dbReference type="Proteomes" id="UP000245119">
    <property type="component" value="Linkage Group LG14"/>
</dbReference>
<dbReference type="SUPFAM" id="SSF51735">
    <property type="entry name" value="NAD(P)-binding Rossmann-fold domains"/>
    <property type="match status" value="1"/>
</dbReference>
<evidence type="ECO:0000259" key="4">
    <source>
        <dbReference type="Pfam" id="PF22725"/>
    </source>
</evidence>
<evidence type="ECO:0008006" key="7">
    <source>
        <dbReference type="Google" id="ProtNLM"/>
    </source>
</evidence>
<accession>A0A2T7NAU5</accession>
<dbReference type="EMBL" id="PZQS01000014">
    <property type="protein sequence ID" value="PVD18281.1"/>
    <property type="molecule type" value="Genomic_DNA"/>
</dbReference>
<evidence type="ECO:0000259" key="3">
    <source>
        <dbReference type="Pfam" id="PF01408"/>
    </source>
</evidence>
<dbReference type="SUPFAM" id="SSF55347">
    <property type="entry name" value="Glyceraldehyde-3-phosphate dehydrogenase-like, C-terminal domain"/>
    <property type="match status" value="1"/>
</dbReference>
<dbReference type="OrthoDB" id="64915at2759"/>
<evidence type="ECO:0000256" key="1">
    <source>
        <dbReference type="ARBA" id="ARBA00010928"/>
    </source>
</evidence>
<keyword evidence="6" id="KW-1185">Reference proteome</keyword>
<proteinExistence type="inferred from homology"/>
<organism evidence="5 6">
    <name type="scientific">Pomacea canaliculata</name>
    <name type="common">Golden apple snail</name>
    <dbReference type="NCBI Taxonomy" id="400727"/>
    <lineage>
        <taxon>Eukaryota</taxon>
        <taxon>Metazoa</taxon>
        <taxon>Spiralia</taxon>
        <taxon>Lophotrochozoa</taxon>
        <taxon>Mollusca</taxon>
        <taxon>Gastropoda</taxon>
        <taxon>Caenogastropoda</taxon>
        <taxon>Architaenioglossa</taxon>
        <taxon>Ampullarioidea</taxon>
        <taxon>Ampullariidae</taxon>
        <taxon>Pomacea</taxon>
    </lineage>
</organism>
<comment type="similarity">
    <text evidence="1">Belongs to the Gfo/Idh/MocA family.</text>
</comment>
<keyword evidence="2" id="KW-0560">Oxidoreductase</keyword>
<protein>
    <recommendedName>
        <fullName evidence="7">Gfo/Idh/MocA-like oxidoreductase N-terminal domain-containing protein</fullName>
    </recommendedName>
</protein>
<dbReference type="InterPro" id="IPR055170">
    <property type="entry name" value="GFO_IDH_MocA-like_dom"/>
</dbReference>
<dbReference type="GO" id="GO:0006740">
    <property type="term" value="P:NADPH regeneration"/>
    <property type="evidence" value="ECO:0007669"/>
    <property type="project" value="TreeGrafter"/>
</dbReference>
<feature type="domain" description="Gfo/Idh/MocA-like oxidoreductase N-terminal" evidence="3">
    <location>
        <begin position="49"/>
        <end position="170"/>
    </location>
</feature>
<dbReference type="GO" id="GO:0005737">
    <property type="term" value="C:cytoplasm"/>
    <property type="evidence" value="ECO:0007669"/>
    <property type="project" value="TreeGrafter"/>
</dbReference>
<dbReference type="STRING" id="400727.A0A2T7NAU5"/>
<dbReference type="Pfam" id="PF01408">
    <property type="entry name" value="GFO_IDH_MocA"/>
    <property type="match status" value="1"/>
</dbReference>
<dbReference type="InterPro" id="IPR036291">
    <property type="entry name" value="NAD(P)-bd_dom_sf"/>
</dbReference>
<sequence length="386" mass="43088">MAVCLGRMLMVQQQSGRMLGRECSAWLSLQRCRSTDVAAKSGGEQCRRFEVGVLGAGRIGRLHLQNVLSHRGLKLRWVVEDSQEAVQQATRQLMLHDTPFHPTADLPELLKDHSLDGVLVLTPTDTHSSLVKQSLENGKNSFCRKTHSRNPREIQQCYDLAQQNDLPLCTGFQRRFDPAMRDLYDSVVLHKAVGNVRNIKTVSRDSPRPSYTFLKACDPTGCNILSDMAVHDVDMIVWLTQGQEPEFIYVITHSHDAELAEAGVADSITVLLKYKSGVIAAIDSCRETTYGYDIRVEVFGSDGMVTVENPRETTSVKDSVAGGSVRRLYHSFPERFEKAFQLQLQHFVNCMAGSEKPIVTMNQAVLTASIIEKGLQSFGKKAPVYF</sequence>
<dbReference type="AlphaFoldDB" id="A0A2T7NAU5"/>
<dbReference type="PANTHER" id="PTHR42840:SF3">
    <property type="entry name" value="BINDING ROSSMANN FOLD OXIDOREDUCTASE, PUTATIVE (AFU_ORTHOLOGUE AFUA_2G10240)-RELATED"/>
    <property type="match status" value="1"/>
</dbReference>
<dbReference type="Gene3D" id="3.30.360.10">
    <property type="entry name" value="Dihydrodipicolinate Reductase, domain 2"/>
    <property type="match status" value="1"/>
</dbReference>
<dbReference type="GO" id="GO:0000166">
    <property type="term" value="F:nucleotide binding"/>
    <property type="evidence" value="ECO:0007669"/>
    <property type="project" value="InterPro"/>
</dbReference>
<feature type="domain" description="GFO/IDH/MocA-like oxidoreductase" evidence="4">
    <location>
        <begin position="190"/>
        <end position="305"/>
    </location>
</feature>
<dbReference type="InterPro" id="IPR000683">
    <property type="entry name" value="Gfo/Idh/MocA-like_OxRdtase_N"/>
</dbReference>
<dbReference type="GO" id="GO:0016491">
    <property type="term" value="F:oxidoreductase activity"/>
    <property type="evidence" value="ECO:0007669"/>
    <property type="project" value="UniProtKB-KW"/>
</dbReference>
<dbReference type="Pfam" id="PF22725">
    <property type="entry name" value="GFO_IDH_MocA_C3"/>
    <property type="match status" value="1"/>
</dbReference>
<dbReference type="PANTHER" id="PTHR42840">
    <property type="entry name" value="NAD(P)-BINDING ROSSMANN-FOLD SUPERFAMILY PROTEIN-RELATED"/>
    <property type="match status" value="1"/>
</dbReference>
<reference evidence="5 6" key="1">
    <citation type="submission" date="2018-04" db="EMBL/GenBank/DDBJ databases">
        <title>The genome of golden apple snail Pomacea canaliculata provides insight into stress tolerance and invasive adaptation.</title>
        <authorList>
            <person name="Liu C."/>
            <person name="Liu B."/>
            <person name="Ren Y."/>
            <person name="Zhang Y."/>
            <person name="Wang H."/>
            <person name="Li S."/>
            <person name="Jiang F."/>
            <person name="Yin L."/>
            <person name="Zhang G."/>
            <person name="Qian W."/>
            <person name="Fan W."/>
        </authorList>
    </citation>
    <scope>NUCLEOTIDE SEQUENCE [LARGE SCALE GENOMIC DNA]</scope>
    <source>
        <strain evidence="5">SZHN2017</strain>
        <tissue evidence="5">Muscle</tissue>
    </source>
</reference>
<comment type="caution">
    <text evidence="5">The sequence shown here is derived from an EMBL/GenBank/DDBJ whole genome shotgun (WGS) entry which is preliminary data.</text>
</comment>
<dbReference type="Gene3D" id="3.40.50.720">
    <property type="entry name" value="NAD(P)-binding Rossmann-like Domain"/>
    <property type="match status" value="1"/>
</dbReference>
<gene>
    <name evidence="5" type="ORF">C0Q70_20830</name>
</gene>
<evidence type="ECO:0000313" key="5">
    <source>
        <dbReference type="EMBL" id="PVD18281.1"/>
    </source>
</evidence>
<evidence type="ECO:0000256" key="2">
    <source>
        <dbReference type="ARBA" id="ARBA00023002"/>
    </source>
</evidence>
<name>A0A2T7NAU5_POMCA</name>
<evidence type="ECO:0000313" key="6">
    <source>
        <dbReference type="Proteomes" id="UP000245119"/>
    </source>
</evidence>